<protein>
    <submittedName>
        <fullName evidence="1">Uncharacterized protein</fullName>
    </submittedName>
</protein>
<evidence type="ECO:0000313" key="2">
    <source>
        <dbReference type="Proteomes" id="UP001608902"/>
    </source>
</evidence>
<proteinExistence type="predicted"/>
<dbReference type="EMBL" id="JBGFUD010033467">
    <property type="protein sequence ID" value="MFH4985088.1"/>
    <property type="molecule type" value="Genomic_DNA"/>
</dbReference>
<name>A0ABD6EYP4_9BILA</name>
<organism evidence="1 2">
    <name type="scientific">Gnathostoma spinigerum</name>
    <dbReference type="NCBI Taxonomy" id="75299"/>
    <lineage>
        <taxon>Eukaryota</taxon>
        <taxon>Metazoa</taxon>
        <taxon>Ecdysozoa</taxon>
        <taxon>Nematoda</taxon>
        <taxon>Chromadorea</taxon>
        <taxon>Rhabditida</taxon>
        <taxon>Spirurina</taxon>
        <taxon>Gnathostomatomorpha</taxon>
        <taxon>Gnathostomatoidea</taxon>
        <taxon>Gnathostomatidae</taxon>
        <taxon>Gnathostoma</taxon>
    </lineage>
</organism>
<dbReference type="AlphaFoldDB" id="A0ABD6EYP4"/>
<gene>
    <name evidence="1" type="ORF">AB6A40_011797</name>
</gene>
<reference evidence="1 2" key="1">
    <citation type="submission" date="2024-08" db="EMBL/GenBank/DDBJ databases">
        <title>Gnathostoma spinigerum genome.</title>
        <authorList>
            <person name="Gonzalez-Bertolin B."/>
            <person name="Monzon S."/>
            <person name="Zaballos A."/>
            <person name="Jimenez P."/>
            <person name="Dekumyoy P."/>
            <person name="Varona S."/>
            <person name="Cuesta I."/>
            <person name="Sumanam S."/>
            <person name="Adisakwattana P."/>
            <person name="Gasser R.B."/>
            <person name="Hernandez-Gonzalez A."/>
            <person name="Young N.D."/>
            <person name="Perteguer M.J."/>
        </authorList>
    </citation>
    <scope>NUCLEOTIDE SEQUENCE [LARGE SCALE GENOMIC DNA]</scope>
    <source>
        <strain evidence="1">AL3</strain>
        <tissue evidence="1">Liver</tissue>
    </source>
</reference>
<comment type="caution">
    <text evidence="1">The sequence shown here is derived from an EMBL/GenBank/DDBJ whole genome shotgun (WGS) entry which is preliminary data.</text>
</comment>
<feature type="non-terminal residue" evidence="1">
    <location>
        <position position="1"/>
    </location>
</feature>
<sequence>PRDGAAVELTGLAYAVICDLDQLHKKGHFQYEGVKKGQEKCFDLLSRWYEVGR</sequence>
<evidence type="ECO:0000313" key="1">
    <source>
        <dbReference type="EMBL" id="MFH4985088.1"/>
    </source>
</evidence>
<keyword evidence="2" id="KW-1185">Reference proteome</keyword>
<dbReference type="Proteomes" id="UP001608902">
    <property type="component" value="Unassembled WGS sequence"/>
</dbReference>
<accession>A0ABD6EYP4</accession>